<dbReference type="Pfam" id="PF13302">
    <property type="entry name" value="Acetyltransf_3"/>
    <property type="match status" value="1"/>
</dbReference>
<reference evidence="2 3" key="1">
    <citation type="submission" date="2021-03" db="EMBL/GenBank/DDBJ databases">
        <title>Genomic Encyclopedia of Type Strains, Phase IV (KMG-IV): sequencing the most valuable type-strain genomes for metagenomic binning, comparative biology and taxonomic classification.</title>
        <authorList>
            <person name="Goeker M."/>
        </authorList>
    </citation>
    <scope>NUCLEOTIDE SEQUENCE [LARGE SCALE GENOMIC DNA]</scope>
    <source>
        <strain evidence="2 3">DSM 21600</strain>
    </source>
</reference>
<organism evidence="2 3">
    <name type="scientific">Rhizobium halophytocola</name>
    <dbReference type="NCBI Taxonomy" id="735519"/>
    <lineage>
        <taxon>Bacteria</taxon>
        <taxon>Pseudomonadati</taxon>
        <taxon>Pseudomonadota</taxon>
        <taxon>Alphaproteobacteria</taxon>
        <taxon>Hyphomicrobiales</taxon>
        <taxon>Rhizobiaceae</taxon>
        <taxon>Rhizobium/Agrobacterium group</taxon>
        <taxon>Rhizobium</taxon>
    </lineage>
</organism>
<proteinExistence type="predicted"/>
<dbReference type="PANTHER" id="PTHR43792">
    <property type="entry name" value="GNAT FAMILY, PUTATIVE (AFU_ORTHOLOGUE AFUA_3G00765)-RELATED-RELATED"/>
    <property type="match status" value="1"/>
</dbReference>
<evidence type="ECO:0000313" key="2">
    <source>
        <dbReference type="EMBL" id="MBP1850557.1"/>
    </source>
</evidence>
<keyword evidence="3" id="KW-1185">Reference proteome</keyword>
<dbReference type="SUPFAM" id="SSF55729">
    <property type="entry name" value="Acyl-CoA N-acyltransferases (Nat)"/>
    <property type="match status" value="1"/>
</dbReference>
<evidence type="ECO:0000313" key="3">
    <source>
        <dbReference type="Proteomes" id="UP000759443"/>
    </source>
</evidence>
<protein>
    <submittedName>
        <fullName evidence="2">RimJ/RimL family protein N-acetyltransferase</fullName>
    </submittedName>
</protein>
<dbReference type="Gene3D" id="3.40.630.30">
    <property type="match status" value="1"/>
</dbReference>
<sequence>MDTLLQQERTADILTDRLRLRLPCKADFEPSAALWADERTVRYITGLPSPRNISWARILRGIGHWHVMGYGYWTVEDRMTGAFLGEVGFADFKRGLDIAVDGLPEAGWVMTPAWQGRGFASEAVAAMMQWGDRYLPSRHTYCLIAPEHGASIRVAEKAGFRLTGRIAIEDKPALVLERLPS</sequence>
<dbReference type="InterPro" id="IPR051531">
    <property type="entry name" value="N-acetyltransferase"/>
</dbReference>
<dbReference type="EMBL" id="JAGGJU010000005">
    <property type="protein sequence ID" value="MBP1850557.1"/>
    <property type="molecule type" value="Genomic_DNA"/>
</dbReference>
<name>A0ABS4DXZ3_9HYPH</name>
<comment type="caution">
    <text evidence="2">The sequence shown here is derived from an EMBL/GenBank/DDBJ whole genome shotgun (WGS) entry which is preliminary data.</text>
</comment>
<gene>
    <name evidence="2" type="ORF">J2Z17_001994</name>
</gene>
<accession>A0ABS4DXZ3</accession>
<evidence type="ECO:0000259" key="1">
    <source>
        <dbReference type="Pfam" id="PF13302"/>
    </source>
</evidence>
<dbReference type="Proteomes" id="UP000759443">
    <property type="component" value="Unassembled WGS sequence"/>
</dbReference>
<feature type="domain" description="N-acetyltransferase" evidence="1">
    <location>
        <begin position="17"/>
        <end position="161"/>
    </location>
</feature>
<dbReference type="InterPro" id="IPR000182">
    <property type="entry name" value="GNAT_dom"/>
</dbReference>
<dbReference type="RefSeq" id="WP_209944414.1">
    <property type="nucleotide sequence ID" value="NZ_JAGGJU010000005.1"/>
</dbReference>
<dbReference type="InterPro" id="IPR016181">
    <property type="entry name" value="Acyl_CoA_acyltransferase"/>
</dbReference>
<dbReference type="PANTHER" id="PTHR43792:SF16">
    <property type="entry name" value="N-ACETYLTRANSFERASE DOMAIN-CONTAINING PROTEIN"/>
    <property type="match status" value="1"/>
</dbReference>